<comment type="subcellular location">
    <subcellularLocation>
        <location evidence="6">Cell inner membrane</location>
        <topology evidence="6">Single-pass membrane protein</topology>
    </subcellularLocation>
</comment>
<dbReference type="EMBL" id="CYHB01000001">
    <property type="protein sequence ID" value="CUA83139.1"/>
    <property type="molecule type" value="Genomic_DNA"/>
</dbReference>
<evidence type="ECO:0000256" key="5">
    <source>
        <dbReference type="ARBA" id="ARBA00022982"/>
    </source>
</evidence>
<feature type="modified residue" description="FMN phosphoryl threonine" evidence="6">
    <location>
        <position position="175"/>
    </location>
</feature>
<dbReference type="OrthoDB" id="9784165at2"/>
<dbReference type="GO" id="GO:0009055">
    <property type="term" value="F:electron transfer activity"/>
    <property type="evidence" value="ECO:0007669"/>
    <property type="project" value="InterPro"/>
</dbReference>
<feature type="domain" description="FMN-binding" evidence="7">
    <location>
        <begin position="100"/>
        <end position="192"/>
    </location>
</feature>
<keyword evidence="4 6" id="KW-0288">FMN</keyword>
<keyword evidence="5 6" id="KW-0249">Electron transport</keyword>
<comment type="subunit">
    <text evidence="6">The complex is composed of six subunits: RnfA, RnfB, RnfC, RnfD, RnfE and RnfG.</text>
</comment>
<keyword evidence="6" id="KW-1133">Transmembrane helix</keyword>
<evidence type="ECO:0000313" key="9">
    <source>
        <dbReference type="Proteomes" id="UP000182598"/>
    </source>
</evidence>
<dbReference type="InterPro" id="IPR010209">
    <property type="entry name" value="Ion_transpt_RnfG/RsxG"/>
</dbReference>
<gene>
    <name evidence="6" type="primary">rnfG</name>
    <name evidence="8" type="ORF">Ga0061064_0446</name>
</gene>
<evidence type="ECO:0000256" key="6">
    <source>
        <dbReference type="HAMAP-Rule" id="MF_00479"/>
    </source>
</evidence>
<keyword evidence="2 6" id="KW-0597">Phosphoprotein</keyword>
<comment type="similarity">
    <text evidence="6">Belongs to the RnfG family.</text>
</comment>
<keyword evidence="6" id="KW-0997">Cell inner membrane</keyword>
<dbReference type="Proteomes" id="UP000182598">
    <property type="component" value="Unassembled WGS sequence"/>
</dbReference>
<keyword evidence="6" id="KW-1003">Cell membrane</keyword>
<evidence type="ECO:0000313" key="8">
    <source>
        <dbReference type="EMBL" id="CUA83139.1"/>
    </source>
</evidence>
<protein>
    <recommendedName>
        <fullName evidence="6">Ion-translocating oxidoreductase complex subunit G</fullName>
        <ecNumber evidence="6">7.-.-.-</ecNumber>
    </recommendedName>
    <alternativeName>
        <fullName evidence="6">Rnf electron transport complex subunit G</fullName>
    </alternativeName>
</protein>
<dbReference type="HAMAP" id="MF_00479">
    <property type="entry name" value="RsxG_RnfG"/>
    <property type="match status" value="1"/>
</dbReference>
<organism evidence="8 9">
    <name type="scientific">Pseudidiomarina woesei</name>
    <dbReference type="NCBI Taxonomy" id="1381080"/>
    <lineage>
        <taxon>Bacteria</taxon>
        <taxon>Pseudomonadati</taxon>
        <taxon>Pseudomonadota</taxon>
        <taxon>Gammaproteobacteria</taxon>
        <taxon>Alteromonadales</taxon>
        <taxon>Idiomarinaceae</taxon>
        <taxon>Pseudidiomarina</taxon>
    </lineage>
</organism>
<keyword evidence="3 6" id="KW-0285">Flavoprotein</keyword>
<evidence type="ECO:0000256" key="1">
    <source>
        <dbReference type="ARBA" id="ARBA00022448"/>
    </source>
</evidence>
<dbReference type="GO" id="GO:0005886">
    <property type="term" value="C:plasma membrane"/>
    <property type="evidence" value="ECO:0007669"/>
    <property type="project" value="UniProtKB-SubCell"/>
</dbReference>
<dbReference type="PANTHER" id="PTHR36118:SF1">
    <property type="entry name" value="ION-TRANSLOCATING OXIDOREDUCTASE COMPLEX SUBUNIT G"/>
    <property type="match status" value="1"/>
</dbReference>
<keyword evidence="6" id="KW-0812">Transmembrane</keyword>
<name>A0A0K6GX09_9GAMM</name>
<dbReference type="EC" id="7.-.-.-" evidence="6"/>
<dbReference type="NCBIfam" id="NF002519">
    <property type="entry name" value="PRK01908.1"/>
    <property type="match status" value="1"/>
</dbReference>
<dbReference type="NCBIfam" id="TIGR01947">
    <property type="entry name" value="rnfG"/>
    <property type="match status" value="1"/>
</dbReference>
<keyword evidence="1 6" id="KW-0813">Transport</keyword>
<dbReference type="AlphaFoldDB" id="A0A0K6GX09"/>
<dbReference type="InterPro" id="IPR007329">
    <property type="entry name" value="FMN-bd"/>
</dbReference>
<evidence type="ECO:0000259" key="7">
    <source>
        <dbReference type="SMART" id="SM00900"/>
    </source>
</evidence>
<evidence type="ECO:0000256" key="3">
    <source>
        <dbReference type="ARBA" id="ARBA00022630"/>
    </source>
</evidence>
<dbReference type="PIRSF" id="PIRSF006091">
    <property type="entry name" value="E_trnsport_RnfG"/>
    <property type="match status" value="1"/>
</dbReference>
<dbReference type="GO" id="GO:0010181">
    <property type="term" value="F:FMN binding"/>
    <property type="evidence" value="ECO:0007669"/>
    <property type="project" value="InterPro"/>
</dbReference>
<proteinExistence type="inferred from homology"/>
<sequence length="224" mass="24446">MILKSMQRNGLILAGFAVIATFLVVMTSLLTEDEIERQQQQELLRVLNQIIPASKHDNDLYDSCTLISHPDLGVQPRRVYRALVDGQPTAAAMEVTAPNGYSGAIHLLVAMNVDGSVAGVRTLQHQETPGLGDKIELRKNNWILSFNGHRVNGTDDNRWAVKRDGGMFDQFTGATITPRAVVQAVKRAALVFNNQQQAWFNAPANCQAPAGSVVNSTDTVGEPQ</sequence>
<evidence type="ECO:0000256" key="2">
    <source>
        <dbReference type="ARBA" id="ARBA00022553"/>
    </source>
</evidence>
<keyword evidence="6" id="KW-1278">Translocase</keyword>
<dbReference type="GO" id="GO:0022900">
    <property type="term" value="P:electron transport chain"/>
    <property type="evidence" value="ECO:0007669"/>
    <property type="project" value="UniProtKB-UniRule"/>
</dbReference>
<dbReference type="Pfam" id="PF04205">
    <property type="entry name" value="FMN_bind"/>
    <property type="match status" value="1"/>
</dbReference>
<comment type="function">
    <text evidence="6">Part of a membrane-bound complex that couples electron transfer with translocation of ions across the membrane.</text>
</comment>
<accession>A0A0K6GX09</accession>
<evidence type="ECO:0000256" key="4">
    <source>
        <dbReference type="ARBA" id="ARBA00022643"/>
    </source>
</evidence>
<keyword evidence="6" id="KW-0472">Membrane</keyword>
<reference evidence="9" key="1">
    <citation type="submission" date="2015-08" db="EMBL/GenBank/DDBJ databases">
        <authorList>
            <person name="Varghese N."/>
        </authorList>
    </citation>
    <scope>NUCLEOTIDE SEQUENCE [LARGE SCALE GENOMIC DNA]</scope>
    <source>
        <strain evidence="9">DSM 27808</strain>
    </source>
</reference>
<dbReference type="SMART" id="SM00900">
    <property type="entry name" value="FMN_bind"/>
    <property type="match status" value="1"/>
</dbReference>
<keyword evidence="9" id="KW-1185">Reference proteome</keyword>
<comment type="cofactor">
    <cofactor evidence="6">
        <name>FMN</name>
        <dbReference type="ChEBI" id="CHEBI:58210"/>
    </cofactor>
</comment>
<dbReference type="PANTHER" id="PTHR36118">
    <property type="entry name" value="ION-TRANSLOCATING OXIDOREDUCTASE COMPLEX SUBUNIT G"/>
    <property type="match status" value="1"/>
</dbReference>